<feature type="transmembrane region" description="Helical" evidence="5">
    <location>
        <begin position="265"/>
        <end position="289"/>
    </location>
</feature>
<feature type="domain" description="Major facilitator superfamily (MFS) profile" evidence="6">
    <location>
        <begin position="18"/>
        <end position="470"/>
    </location>
</feature>
<evidence type="ECO:0000256" key="3">
    <source>
        <dbReference type="ARBA" id="ARBA00022989"/>
    </source>
</evidence>
<feature type="transmembrane region" description="Helical" evidence="5">
    <location>
        <begin position="309"/>
        <end position="329"/>
    </location>
</feature>
<organism evidence="7 8">
    <name type="scientific">Nocardia vinacea</name>
    <dbReference type="NCBI Taxonomy" id="96468"/>
    <lineage>
        <taxon>Bacteria</taxon>
        <taxon>Bacillati</taxon>
        <taxon>Actinomycetota</taxon>
        <taxon>Actinomycetes</taxon>
        <taxon>Mycobacteriales</taxon>
        <taxon>Nocardiaceae</taxon>
        <taxon>Nocardia</taxon>
    </lineage>
</organism>
<dbReference type="EMBL" id="CP109441">
    <property type="protein sequence ID" value="WUV51447.1"/>
    <property type="molecule type" value="Genomic_DNA"/>
</dbReference>
<feature type="transmembrane region" description="Helical" evidence="5">
    <location>
        <begin position="84"/>
        <end position="103"/>
    </location>
</feature>
<dbReference type="SUPFAM" id="SSF103473">
    <property type="entry name" value="MFS general substrate transporter"/>
    <property type="match status" value="1"/>
</dbReference>
<sequence length="476" mass="48284">MTAVLPSPPSTPARARLEVLVCVCAGFATLLDSSVLGITVPALRAGLRADAGQVQWLLASYSLTFGLALVPAGRLGDVLGRRRLFLAGIAVFAVSAVCAALANGPWPVVAARLCQGAGAGVISSQVLGIIADRYTGVGRAKALAAYGVAAGLAGMVGPITAGAILGAAGPDLGWRLVLLLNVPFALLTLVGGAVLLRRDRTVRGSARFDAVGLVMLAAATLLLLLPMVSSAGRGRAVVCVAGSLAMLAVFWWWERRYARSGGAPVLLPALAAARGYTLGTAVAMFWFGAIVSLNTVMTLYLVEGLGLGAVQAALVMVGGSVMMALASGFGWRIVTKFGRMTVVCALVLQCGVVTGYIVAVEVIPRPAVFFVVALLAAASGTAGGFVDAPNRAMTLEYAPNGANGVAAGFLQLAQRLSATVALTGVSGLYLAATGSRIGGAGHAISPALTVCLAMVVLSLVCAVADLRRRSTDSESR</sequence>
<keyword evidence="2 5" id="KW-0812">Transmembrane</keyword>
<keyword evidence="3 5" id="KW-1133">Transmembrane helix</keyword>
<dbReference type="InterPro" id="IPR036259">
    <property type="entry name" value="MFS_trans_sf"/>
</dbReference>
<feature type="transmembrane region" description="Helical" evidence="5">
    <location>
        <begin position="443"/>
        <end position="466"/>
    </location>
</feature>
<evidence type="ECO:0000256" key="1">
    <source>
        <dbReference type="ARBA" id="ARBA00004651"/>
    </source>
</evidence>
<evidence type="ECO:0000256" key="2">
    <source>
        <dbReference type="ARBA" id="ARBA00022692"/>
    </source>
</evidence>
<dbReference type="Proteomes" id="UP001432062">
    <property type="component" value="Chromosome"/>
</dbReference>
<evidence type="ECO:0000256" key="5">
    <source>
        <dbReference type="SAM" id="Phobius"/>
    </source>
</evidence>
<dbReference type="Gene3D" id="1.20.1720.10">
    <property type="entry name" value="Multidrug resistance protein D"/>
    <property type="match status" value="1"/>
</dbReference>
<dbReference type="PANTHER" id="PTHR42718:SF39">
    <property type="entry name" value="ACTINORHODIN TRANSPORTER-RELATED"/>
    <property type="match status" value="1"/>
</dbReference>
<comment type="subcellular location">
    <subcellularLocation>
        <location evidence="1">Cell membrane</location>
        <topology evidence="1">Multi-pass membrane protein</topology>
    </subcellularLocation>
</comment>
<name>A0ABZ1Z769_9NOCA</name>
<feature type="transmembrane region" description="Helical" evidence="5">
    <location>
        <begin position="143"/>
        <end position="168"/>
    </location>
</feature>
<proteinExistence type="predicted"/>
<accession>A0ABZ1Z769</accession>
<feature type="transmembrane region" description="Helical" evidence="5">
    <location>
        <begin position="53"/>
        <end position="72"/>
    </location>
</feature>
<evidence type="ECO:0000256" key="4">
    <source>
        <dbReference type="ARBA" id="ARBA00023136"/>
    </source>
</evidence>
<dbReference type="InterPro" id="IPR020846">
    <property type="entry name" value="MFS_dom"/>
</dbReference>
<feature type="transmembrane region" description="Helical" evidence="5">
    <location>
        <begin position="366"/>
        <end position="386"/>
    </location>
</feature>
<protein>
    <submittedName>
        <fullName evidence="7">MFS transporter</fullName>
    </submittedName>
</protein>
<dbReference type="Pfam" id="PF07690">
    <property type="entry name" value="MFS_1"/>
    <property type="match status" value="1"/>
</dbReference>
<gene>
    <name evidence="7" type="ORF">OG563_46235</name>
</gene>
<feature type="transmembrane region" description="Helical" evidence="5">
    <location>
        <begin position="416"/>
        <end position="437"/>
    </location>
</feature>
<keyword evidence="8" id="KW-1185">Reference proteome</keyword>
<feature type="transmembrane region" description="Helical" evidence="5">
    <location>
        <begin position="208"/>
        <end position="228"/>
    </location>
</feature>
<evidence type="ECO:0000313" key="8">
    <source>
        <dbReference type="Proteomes" id="UP001432062"/>
    </source>
</evidence>
<reference evidence="7" key="1">
    <citation type="submission" date="2022-10" db="EMBL/GenBank/DDBJ databases">
        <title>The complete genomes of actinobacterial strains from the NBC collection.</title>
        <authorList>
            <person name="Joergensen T.S."/>
            <person name="Alvarez Arevalo M."/>
            <person name="Sterndorff E.B."/>
            <person name="Faurdal D."/>
            <person name="Vuksanovic O."/>
            <person name="Mourched A.-S."/>
            <person name="Charusanti P."/>
            <person name="Shaw S."/>
            <person name="Blin K."/>
            <person name="Weber T."/>
        </authorList>
    </citation>
    <scope>NUCLEOTIDE SEQUENCE</scope>
    <source>
        <strain evidence="7">NBC_01482</strain>
    </source>
</reference>
<keyword evidence="4 5" id="KW-0472">Membrane</keyword>
<dbReference type="InterPro" id="IPR011701">
    <property type="entry name" value="MFS"/>
</dbReference>
<feature type="transmembrane region" description="Helical" evidence="5">
    <location>
        <begin position="109"/>
        <end position="131"/>
    </location>
</feature>
<evidence type="ECO:0000259" key="6">
    <source>
        <dbReference type="PROSITE" id="PS50850"/>
    </source>
</evidence>
<dbReference type="PROSITE" id="PS50850">
    <property type="entry name" value="MFS"/>
    <property type="match status" value="1"/>
</dbReference>
<dbReference type="PANTHER" id="PTHR42718">
    <property type="entry name" value="MAJOR FACILITATOR SUPERFAMILY MULTIDRUG TRANSPORTER MFSC"/>
    <property type="match status" value="1"/>
</dbReference>
<feature type="transmembrane region" description="Helical" evidence="5">
    <location>
        <begin position="341"/>
        <end position="360"/>
    </location>
</feature>
<dbReference type="Gene3D" id="1.20.1250.20">
    <property type="entry name" value="MFS general substrate transporter like domains"/>
    <property type="match status" value="1"/>
</dbReference>
<feature type="transmembrane region" description="Helical" evidence="5">
    <location>
        <begin position="174"/>
        <end position="196"/>
    </location>
</feature>
<feature type="transmembrane region" description="Helical" evidence="5">
    <location>
        <begin position="234"/>
        <end position="253"/>
    </location>
</feature>
<evidence type="ECO:0000313" key="7">
    <source>
        <dbReference type="EMBL" id="WUV51447.1"/>
    </source>
</evidence>